<comment type="function">
    <text evidence="3">Required for maturation of urease via the functional incorporation of the urease nickel metallocenter.</text>
</comment>
<dbReference type="Gene3D" id="1.10.4190.10">
    <property type="entry name" value="Urease accessory protein UreF"/>
    <property type="match status" value="1"/>
</dbReference>
<keyword evidence="1 3" id="KW-0996">Nickel insertion</keyword>
<dbReference type="HAMAP" id="MF_01385">
    <property type="entry name" value="UreF"/>
    <property type="match status" value="1"/>
</dbReference>
<evidence type="ECO:0000256" key="2">
    <source>
        <dbReference type="ARBA" id="ARBA00023186"/>
    </source>
</evidence>
<name>A0ABV8WR96_9BACI</name>
<evidence type="ECO:0000313" key="4">
    <source>
        <dbReference type="EMBL" id="MFC4401935.1"/>
    </source>
</evidence>
<reference evidence="5" key="1">
    <citation type="journal article" date="2019" name="Int. J. Syst. Evol. Microbiol.">
        <title>The Global Catalogue of Microorganisms (GCM) 10K type strain sequencing project: providing services to taxonomists for standard genome sequencing and annotation.</title>
        <authorList>
            <consortium name="The Broad Institute Genomics Platform"/>
            <consortium name="The Broad Institute Genome Sequencing Center for Infectious Disease"/>
            <person name="Wu L."/>
            <person name="Ma J."/>
        </authorList>
    </citation>
    <scope>NUCLEOTIDE SEQUENCE [LARGE SCALE GENOMIC DNA]</scope>
    <source>
        <strain evidence="5">CCUG 37865</strain>
    </source>
</reference>
<dbReference type="InterPro" id="IPR038277">
    <property type="entry name" value="UreF_sf"/>
</dbReference>
<organism evidence="4 5">
    <name type="scientific">Gracilibacillus xinjiangensis</name>
    <dbReference type="NCBI Taxonomy" id="1193282"/>
    <lineage>
        <taxon>Bacteria</taxon>
        <taxon>Bacillati</taxon>
        <taxon>Bacillota</taxon>
        <taxon>Bacilli</taxon>
        <taxon>Bacillales</taxon>
        <taxon>Bacillaceae</taxon>
        <taxon>Gracilibacillus</taxon>
    </lineage>
</organism>
<comment type="subcellular location">
    <subcellularLocation>
        <location evidence="3">Cytoplasm</location>
    </subcellularLocation>
</comment>
<sequence>MKQQSEDLQNHLNIEDISTKFLYLMHIHDSAFPIGTYTHSFGMETYIQEDKLRTKEDLFQFCLNYMKENIGYTDGIFAKLAYEKVSANNWDDLLKLEQICHASKNAEETREASMMIGKQFIKAILPVSHSPSLIKWQEEAGVYSHFPIVYTLYAHDMGFDVYTTILTYIYSSTVGLVHNAVRAIPLGQKAGIEIIHRLITEMDSITRQILTRNLQDLSNHTLGLEIASMKHKFLQARLFIS</sequence>
<comment type="caution">
    <text evidence="4">The sequence shown here is derived from an EMBL/GenBank/DDBJ whole genome shotgun (WGS) entry which is preliminary data.</text>
</comment>
<comment type="subunit">
    <text evidence="3">UreD, UreF and UreG form a complex that acts as a GTP-hydrolysis-dependent molecular chaperone, activating the urease apoprotein by helping to assemble the nickel containing metallocenter of UreC. The UreE protein probably delivers the nickel.</text>
</comment>
<dbReference type="RefSeq" id="WP_390249009.1">
    <property type="nucleotide sequence ID" value="NZ_JBHSDT010000002.1"/>
</dbReference>
<dbReference type="PANTHER" id="PTHR33620:SF1">
    <property type="entry name" value="UREASE ACCESSORY PROTEIN F"/>
    <property type="match status" value="1"/>
</dbReference>
<dbReference type="Pfam" id="PF01730">
    <property type="entry name" value="UreF"/>
    <property type="match status" value="1"/>
</dbReference>
<dbReference type="EMBL" id="JBHSDT010000002">
    <property type="protein sequence ID" value="MFC4401935.1"/>
    <property type="molecule type" value="Genomic_DNA"/>
</dbReference>
<evidence type="ECO:0000313" key="5">
    <source>
        <dbReference type="Proteomes" id="UP001595882"/>
    </source>
</evidence>
<comment type="similarity">
    <text evidence="3">Belongs to the UreF family.</text>
</comment>
<dbReference type="PIRSF" id="PIRSF009467">
    <property type="entry name" value="Ureas_acces_UreF"/>
    <property type="match status" value="1"/>
</dbReference>
<evidence type="ECO:0000256" key="3">
    <source>
        <dbReference type="HAMAP-Rule" id="MF_01385"/>
    </source>
</evidence>
<dbReference type="InterPro" id="IPR002639">
    <property type="entry name" value="UreF"/>
</dbReference>
<keyword evidence="5" id="KW-1185">Reference proteome</keyword>
<keyword evidence="3" id="KW-0963">Cytoplasm</keyword>
<accession>A0ABV8WR96</accession>
<proteinExistence type="inferred from homology"/>
<protein>
    <recommendedName>
        <fullName evidence="3">Urease accessory protein UreF</fullName>
    </recommendedName>
</protein>
<keyword evidence="2 3" id="KW-0143">Chaperone</keyword>
<dbReference type="PANTHER" id="PTHR33620">
    <property type="entry name" value="UREASE ACCESSORY PROTEIN F"/>
    <property type="match status" value="1"/>
</dbReference>
<evidence type="ECO:0000256" key="1">
    <source>
        <dbReference type="ARBA" id="ARBA00022988"/>
    </source>
</evidence>
<gene>
    <name evidence="3" type="primary">ureF</name>
    <name evidence="4" type="ORF">ACFOY7_02340</name>
</gene>
<dbReference type="Proteomes" id="UP001595882">
    <property type="component" value="Unassembled WGS sequence"/>
</dbReference>